<dbReference type="SUPFAM" id="SSF109755">
    <property type="entry name" value="PhoU-like"/>
    <property type="match status" value="1"/>
</dbReference>
<proteinExistence type="predicted"/>
<dbReference type="EMBL" id="LR739234">
    <property type="protein sequence ID" value="VZR97747.1"/>
    <property type="molecule type" value="Genomic_DNA"/>
</dbReference>
<dbReference type="GO" id="GO:0045936">
    <property type="term" value="P:negative regulation of phosphate metabolic process"/>
    <property type="evidence" value="ECO:0007669"/>
    <property type="project" value="InterPro"/>
</dbReference>
<feature type="domain" description="PhoU" evidence="1">
    <location>
        <begin position="120"/>
        <end position="206"/>
    </location>
</feature>
<dbReference type="GO" id="GO:0030643">
    <property type="term" value="P:intracellular phosphate ion homeostasis"/>
    <property type="evidence" value="ECO:0007669"/>
    <property type="project" value="InterPro"/>
</dbReference>
<gene>
    <name evidence="3" type="primary">phoU</name>
    <name evidence="2" type="ORF">MF5292_00467</name>
    <name evidence="4" type="ORF">MF5293_00470</name>
    <name evidence="3" type="ORF">MF5294_00470</name>
</gene>
<dbReference type="Gene3D" id="1.20.58.220">
    <property type="entry name" value="Phosphate transport system protein phou homolog 2, domain 2"/>
    <property type="match status" value="2"/>
</dbReference>
<evidence type="ECO:0000313" key="4">
    <source>
        <dbReference type="EMBL" id="VZR97747.1"/>
    </source>
</evidence>
<feature type="domain" description="PhoU" evidence="1">
    <location>
        <begin position="18"/>
        <end position="105"/>
    </location>
</feature>
<dbReference type="PANTHER" id="PTHR42930:SF3">
    <property type="entry name" value="PHOSPHATE-SPECIFIC TRANSPORT SYSTEM ACCESSORY PROTEIN PHOU"/>
    <property type="match status" value="1"/>
</dbReference>
<evidence type="ECO:0000259" key="1">
    <source>
        <dbReference type="Pfam" id="PF01895"/>
    </source>
</evidence>
<name>A0A654IE77_9MOLU</name>
<dbReference type="InterPro" id="IPR026022">
    <property type="entry name" value="PhoU_dom"/>
</dbReference>
<dbReference type="EMBL" id="LR738858">
    <property type="protein sequence ID" value="VZK65294.1"/>
    <property type="molecule type" value="Genomic_DNA"/>
</dbReference>
<sequence length="224" mass="26469">MSSNKILDRDLDQLRSLIENMIEETKIQYANSYQVIKEENKLFDAQRVVEHDKIINDMQSEFTSIALWKISKQKLVAKDLRLAIGGILITREIERIADYSKAISKFFIYYKPNQKHLLMISELYELVVEMLDIFSDIFSHLKEDKEQEVLNLEEKINQKFRSFYDQLIDDIRQKTTKAEAEEIAAVLKQMFNLERAGDHLLNVQEIINFIKTSKFIEKSEKINK</sequence>
<protein>
    <submittedName>
        <fullName evidence="3">Phosphate-specific transport system accessory protein PhoU</fullName>
    </submittedName>
</protein>
<dbReference type="InterPro" id="IPR038078">
    <property type="entry name" value="PhoU-like_sf"/>
</dbReference>
<dbReference type="InterPro" id="IPR028366">
    <property type="entry name" value="PhoU"/>
</dbReference>
<reference evidence="3" key="1">
    <citation type="submission" date="2019-11" db="EMBL/GenBank/DDBJ databases">
        <authorList>
            <person name="Falquet L."/>
            <person name="Falquet L."/>
        </authorList>
    </citation>
    <scope>NUCLEOTIDE SEQUENCE</scope>
    <source>
        <strain evidence="4">G1650</strain>
        <strain evidence="3">G1705</strain>
        <strain evidence="2">G5813/1+2</strain>
    </source>
</reference>
<dbReference type="NCBIfam" id="TIGR02135">
    <property type="entry name" value="phoU_full"/>
    <property type="match status" value="1"/>
</dbReference>
<evidence type="ECO:0000313" key="3">
    <source>
        <dbReference type="EMBL" id="VZR75442.1"/>
    </source>
</evidence>
<dbReference type="PANTHER" id="PTHR42930">
    <property type="entry name" value="PHOSPHATE-SPECIFIC TRANSPORT SYSTEM ACCESSORY PROTEIN PHOU"/>
    <property type="match status" value="1"/>
</dbReference>
<organism evidence="3">
    <name type="scientific">Mycoplasma feriruminatoris</name>
    <dbReference type="NCBI Taxonomy" id="1179777"/>
    <lineage>
        <taxon>Bacteria</taxon>
        <taxon>Bacillati</taxon>
        <taxon>Mycoplasmatota</taxon>
        <taxon>Mollicutes</taxon>
        <taxon>Mycoplasmataceae</taxon>
        <taxon>Mycoplasma</taxon>
    </lineage>
</organism>
<accession>A0A654IE77</accession>
<dbReference type="Pfam" id="PF01895">
    <property type="entry name" value="PhoU"/>
    <property type="match status" value="2"/>
</dbReference>
<dbReference type="EMBL" id="LR739233">
    <property type="protein sequence ID" value="VZR75442.1"/>
    <property type="molecule type" value="Genomic_DNA"/>
</dbReference>
<dbReference type="AlphaFoldDB" id="A0A654IE77"/>
<evidence type="ECO:0000313" key="2">
    <source>
        <dbReference type="EMBL" id="VZK65294.1"/>
    </source>
</evidence>